<evidence type="ECO:0000256" key="1">
    <source>
        <dbReference type="SAM" id="SignalP"/>
    </source>
</evidence>
<dbReference type="GeneID" id="28761805"/>
<feature type="chain" id="PRO_5008058256" description="IDI-2" evidence="1">
    <location>
        <begin position="19"/>
        <end position="143"/>
    </location>
</feature>
<accession>A0A177CJ82</accession>
<sequence length="143" mass="15402">MKFTPILLFAASLASVSSTAIPDPQTLECGELGRMNIKPGDLPPNVHISDVRTCRDHPETTSVNKRKHDGTPAIFKRECNSSGKSKGCSKNGYCWKECGGGHQWCWVALAEGWGPWKTCSNDGQCKSSDSCAKGDCKDCGCSC</sequence>
<dbReference type="Proteomes" id="UP000077069">
    <property type="component" value="Unassembled WGS sequence"/>
</dbReference>
<keyword evidence="1" id="KW-0732">Signal</keyword>
<dbReference type="RefSeq" id="XP_018037928.1">
    <property type="nucleotide sequence ID" value="XM_018178319.1"/>
</dbReference>
<name>A0A177CJ82_9PLEO</name>
<gene>
    <name evidence="2" type="ORF">CC84DRAFT_1163693</name>
</gene>
<dbReference type="AlphaFoldDB" id="A0A177CJ82"/>
<evidence type="ECO:0000313" key="3">
    <source>
        <dbReference type="Proteomes" id="UP000077069"/>
    </source>
</evidence>
<proteinExistence type="predicted"/>
<dbReference type="InParanoid" id="A0A177CJ82"/>
<dbReference type="EMBL" id="KV441551">
    <property type="protein sequence ID" value="OAG07563.1"/>
    <property type="molecule type" value="Genomic_DNA"/>
</dbReference>
<evidence type="ECO:0008006" key="4">
    <source>
        <dbReference type="Google" id="ProtNLM"/>
    </source>
</evidence>
<dbReference type="OrthoDB" id="3660930at2759"/>
<evidence type="ECO:0000313" key="2">
    <source>
        <dbReference type="EMBL" id="OAG07563.1"/>
    </source>
</evidence>
<feature type="signal peptide" evidence="1">
    <location>
        <begin position="1"/>
        <end position="18"/>
    </location>
</feature>
<reference evidence="2 3" key="1">
    <citation type="submission" date="2016-05" db="EMBL/GenBank/DDBJ databases">
        <title>Comparative analysis of secretome profiles of manganese(II)-oxidizing ascomycete fungi.</title>
        <authorList>
            <consortium name="DOE Joint Genome Institute"/>
            <person name="Zeiner C.A."/>
            <person name="Purvine S.O."/>
            <person name="Zink E.M."/>
            <person name="Wu S."/>
            <person name="Pasa-Tolic L."/>
            <person name="Chaput D.L."/>
            <person name="Haridas S."/>
            <person name="Grigoriev I.V."/>
            <person name="Santelli C.M."/>
            <person name="Hansel C.M."/>
        </authorList>
    </citation>
    <scope>NUCLEOTIDE SEQUENCE [LARGE SCALE GENOMIC DNA]</scope>
    <source>
        <strain evidence="2 3">AP3s5-JAC2a</strain>
    </source>
</reference>
<protein>
    <recommendedName>
        <fullName evidence="4">IDI-2</fullName>
    </recommendedName>
</protein>
<organism evidence="2 3">
    <name type="scientific">Paraphaeosphaeria sporulosa</name>
    <dbReference type="NCBI Taxonomy" id="1460663"/>
    <lineage>
        <taxon>Eukaryota</taxon>
        <taxon>Fungi</taxon>
        <taxon>Dikarya</taxon>
        <taxon>Ascomycota</taxon>
        <taxon>Pezizomycotina</taxon>
        <taxon>Dothideomycetes</taxon>
        <taxon>Pleosporomycetidae</taxon>
        <taxon>Pleosporales</taxon>
        <taxon>Massarineae</taxon>
        <taxon>Didymosphaeriaceae</taxon>
        <taxon>Paraphaeosphaeria</taxon>
    </lineage>
</organism>
<keyword evidence="3" id="KW-1185">Reference proteome</keyword>